<name>A0ABU6HJE2_9RHOB</name>
<evidence type="ECO:0000259" key="1">
    <source>
        <dbReference type="Pfam" id="PF04480"/>
    </source>
</evidence>
<dbReference type="RefSeq" id="WP_326298450.1">
    <property type="nucleotide sequence ID" value="NZ_JAYLLH010000024.1"/>
</dbReference>
<dbReference type="PANTHER" id="PTHR38590">
    <property type="entry name" value="BLL0828 PROTEIN"/>
    <property type="match status" value="1"/>
</dbReference>
<dbReference type="EMBL" id="JAYLLH010000024">
    <property type="protein sequence ID" value="MEC3862578.1"/>
    <property type="molecule type" value="Genomic_DNA"/>
</dbReference>
<keyword evidence="3" id="KW-1185">Reference proteome</keyword>
<dbReference type="InterPro" id="IPR047216">
    <property type="entry name" value="Endonuclease_DUF559_bact"/>
</dbReference>
<dbReference type="Gene3D" id="3.40.960.10">
    <property type="entry name" value="VSR Endonuclease"/>
    <property type="match status" value="1"/>
</dbReference>
<protein>
    <submittedName>
        <fullName evidence="2">DUF559 domain-containing protein</fullName>
    </submittedName>
</protein>
<dbReference type="Proteomes" id="UP001348149">
    <property type="component" value="Unassembled WGS sequence"/>
</dbReference>
<dbReference type="InterPro" id="IPR007569">
    <property type="entry name" value="DUF559"/>
</dbReference>
<feature type="domain" description="DUF559" evidence="1">
    <location>
        <begin position="10"/>
        <end position="113"/>
    </location>
</feature>
<dbReference type="CDD" id="cd01038">
    <property type="entry name" value="Endonuclease_DUF559"/>
    <property type="match status" value="1"/>
</dbReference>
<comment type="caution">
    <text evidence="2">The sequence shown here is derived from an EMBL/GenBank/DDBJ whole genome shotgun (WGS) entry which is preliminary data.</text>
</comment>
<accession>A0ABU6HJE2</accession>
<dbReference type="Pfam" id="PF04480">
    <property type="entry name" value="DUF559"/>
    <property type="match status" value="1"/>
</dbReference>
<reference evidence="2 3" key="1">
    <citation type="submission" date="2024-01" db="EMBL/GenBank/DDBJ databases">
        <title>Mesobacterium rodlantinim sp. nov., isolated from shallow sea hydrothermal systems off Kueishantao Island.</title>
        <authorList>
            <person name="Su Z."/>
            <person name="Tang K."/>
        </authorList>
    </citation>
    <scope>NUCLEOTIDE SEQUENCE [LARGE SCALE GENOMIC DNA]</scope>
    <source>
        <strain evidence="2 3">TK19101</strain>
    </source>
</reference>
<organism evidence="2 3">
    <name type="scientific">Mesobacterium hydrothermale</name>
    <dbReference type="NCBI Taxonomy" id="3111907"/>
    <lineage>
        <taxon>Bacteria</taxon>
        <taxon>Pseudomonadati</taxon>
        <taxon>Pseudomonadota</taxon>
        <taxon>Alphaproteobacteria</taxon>
        <taxon>Rhodobacterales</taxon>
        <taxon>Roseobacteraceae</taxon>
        <taxon>Mesobacterium</taxon>
    </lineage>
</organism>
<evidence type="ECO:0000313" key="3">
    <source>
        <dbReference type="Proteomes" id="UP001348149"/>
    </source>
</evidence>
<dbReference type="SUPFAM" id="SSF52980">
    <property type="entry name" value="Restriction endonuclease-like"/>
    <property type="match status" value="1"/>
</dbReference>
<dbReference type="PANTHER" id="PTHR38590:SF1">
    <property type="entry name" value="BLL0828 PROTEIN"/>
    <property type="match status" value="1"/>
</dbReference>
<proteinExistence type="predicted"/>
<evidence type="ECO:0000313" key="2">
    <source>
        <dbReference type="EMBL" id="MEC3862578.1"/>
    </source>
</evidence>
<gene>
    <name evidence="2" type="ORF">VK792_14895</name>
</gene>
<sequence>MARFRDGIQTARERALRNAMTDAEKCLWHQLRAHRFLGLSVRRQAPIGPYIVDFLIPAQKLVIEADGAQYPENANDTPRDAYLASRGYRVLRFCKNDILCNLPAVLQRIAEEIRP</sequence>
<dbReference type="InterPro" id="IPR011335">
    <property type="entry name" value="Restrct_endonuc-II-like"/>
</dbReference>